<dbReference type="STRING" id="425504.SAMN05216206_1450"/>
<dbReference type="FunFam" id="3.40.605.10:FF:000007">
    <property type="entry name" value="NAD/NADP-dependent betaine aldehyde dehydrogenase"/>
    <property type="match status" value="1"/>
</dbReference>
<evidence type="ECO:0000256" key="3">
    <source>
        <dbReference type="ARBA" id="ARBA00023027"/>
    </source>
</evidence>
<dbReference type="InterPro" id="IPR016161">
    <property type="entry name" value="Ald_DH/histidinol_DH"/>
</dbReference>
<feature type="domain" description="Aldehyde dehydrogenase" evidence="6">
    <location>
        <begin position="11"/>
        <end position="472"/>
    </location>
</feature>
<dbReference type="InterPro" id="IPR016162">
    <property type="entry name" value="Ald_DH_N"/>
</dbReference>
<evidence type="ECO:0000256" key="1">
    <source>
        <dbReference type="ARBA" id="ARBA00009986"/>
    </source>
</evidence>
<evidence type="ECO:0000256" key="4">
    <source>
        <dbReference type="PROSITE-ProRule" id="PRU10007"/>
    </source>
</evidence>
<dbReference type="Pfam" id="PF00171">
    <property type="entry name" value="Aldedh"/>
    <property type="match status" value="1"/>
</dbReference>
<dbReference type="OrthoDB" id="9812625at2"/>
<dbReference type="Proteomes" id="UP000243606">
    <property type="component" value="Unassembled WGS sequence"/>
</dbReference>
<evidence type="ECO:0000256" key="5">
    <source>
        <dbReference type="RuleBase" id="RU003345"/>
    </source>
</evidence>
<evidence type="ECO:0000256" key="2">
    <source>
        <dbReference type="ARBA" id="ARBA00023002"/>
    </source>
</evidence>
<accession>A0A1I3FGH9</accession>
<dbReference type="InterPro" id="IPR029510">
    <property type="entry name" value="Ald_DH_CS_GLU"/>
</dbReference>
<sequence length="479" mass="50606">MTAQLFIDGAWHPATSGITLAVFNPSTGEQIARVASASAADVDLAVQAARRALPAWSQRPASERAGYLRAFAAEIEARSHALIELQMRNSGKPRHEAELDISDAIATFAYYAELAEGLDDRQNVAVALPDNSYQSFTRVESLGVVGLIVPWNFPLVTSAWKLAPALAAGCCAVLKPSELTPLIELQLGEIATAIGLPAGVLNLVPGAAETGAALVSHPQIAKLSFTGSNAVGRKVMQAAAGRTLPVALELGGKSPILVFADSDLDQAVEWVIAGICWNAGQMCSATSRLLVEDSIADALHARLAYALSKLKVSAPQVDGCAMGPMTSQAQLHKVLAYFAIAKQEGLRCLSGALPLPGPGWFVAPTLYADVPADSRLWCEEIFGPVLCSRRFTDEADAIRQANECDFALAATVISADRKRAMRVAAALEAGHVWINSAQVIYPHTSWGGGKASGIGRELGPWGLSAFQQVKHITVPSEEN</sequence>
<evidence type="ECO:0000313" key="8">
    <source>
        <dbReference type="Proteomes" id="UP000243606"/>
    </source>
</evidence>
<dbReference type="Gene3D" id="3.40.605.10">
    <property type="entry name" value="Aldehyde Dehydrogenase, Chain A, domain 1"/>
    <property type="match status" value="1"/>
</dbReference>
<dbReference type="RefSeq" id="WP_090240864.1">
    <property type="nucleotide sequence ID" value="NZ_FOQL01000001.1"/>
</dbReference>
<dbReference type="FunFam" id="3.40.309.10:FF:000012">
    <property type="entry name" value="Betaine aldehyde dehydrogenase"/>
    <property type="match status" value="1"/>
</dbReference>
<dbReference type="SUPFAM" id="SSF53720">
    <property type="entry name" value="ALDH-like"/>
    <property type="match status" value="1"/>
</dbReference>
<keyword evidence="3" id="KW-0520">NAD</keyword>
<comment type="similarity">
    <text evidence="1 5">Belongs to the aldehyde dehydrogenase family.</text>
</comment>
<dbReference type="GO" id="GO:0016620">
    <property type="term" value="F:oxidoreductase activity, acting on the aldehyde or oxo group of donors, NAD or NADP as acceptor"/>
    <property type="evidence" value="ECO:0007669"/>
    <property type="project" value="InterPro"/>
</dbReference>
<gene>
    <name evidence="7" type="ORF">SAMN05216206_1450</name>
</gene>
<keyword evidence="2 5" id="KW-0560">Oxidoreductase</keyword>
<dbReference type="PANTHER" id="PTHR43860">
    <property type="entry name" value="BETAINE ALDEHYDE DEHYDROGENASE"/>
    <property type="match status" value="1"/>
</dbReference>
<dbReference type="InterPro" id="IPR016163">
    <property type="entry name" value="Ald_DH_C"/>
</dbReference>
<reference evidence="8" key="1">
    <citation type="submission" date="2016-10" db="EMBL/GenBank/DDBJ databases">
        <authorList>
            <person name="Varghese N."/>
            <person name="Submissions S."/>
        </authorList>
    </citation>
    <scope>NUCLEOTIDE SEQUENCE [LARGE SCALE GENOMIC DNA]</scope>
    <source>
        <strain evidence="8">LMG 24016</strain>
    </source>
</reference>
<dbReference type="EMBL" id="FOQL01000001">
    <property type="protein sequence ID" value="SFI10338.1"/>
    <property type="molecule type" value="Genomic_DNA"/>
</dbReference>
<evidence type="ECO:0000313" key="7">
    <source>
        <dbReference type="EMBL" id="SFI10338.1"/>
    </source>
</evidence>
<keyword evidence="8" id="KW-1185">Reference proteome</keyword>
<dbReference type="Gene3D" id="3.40.309.10">
    <property type="entry name" value="Aldehyde Dehydrogenase, Chain A, domain 2"/>
    <property type="match status" value="1"/>
</dbReference>
<dbReference type="PROSITE" id="PS00687">
    <property type="entry name" value="ALDEHYDE_DEHYDR_GLU"/>
    <property type="match status" value="1"/>
</dbReference>
<name>A0A1I3FGH9_9PSED</name>
<dbReference type="PANTHER" id="PTHR43860:SF2">
    <property type="entry name" value="BETAINE ALDEHYDE DEHYDROGENASE-RELATED"/>
    <property type="match status" value="1"/>
</dbReference>
<feature type="active site" evidence="4">
    <location>
        <position position="249"/>
    </location>
</feature>
<dbReference type="InterPro" id="IPR015590">
    <property type="entry name" value="Aldehyde_DH_dom"/>
</dbReference>
<evidence type="ECO:0000259" key="6">
    <source>
        <dbReference type="Pfam" id="PF00171"/>
    </source>
</evidence>
<dbReference type="AlphaFoldDB" id="A0A1I3FGH9"/>
<proteinExistence type="inferred from homology"/>
<organism evidence="7 8">
    <name type="scientific">Pseudomonas guineae</name>
    <dbReference type="NCBI Taxonomy" id="425504"/>
    <lineage>
        <taxon>Bacteria</taxon>
        <taxon>Pseudomonadati</taxon>
        <taxon>Pseudomonadota</taxon>
        <taxon>Gammaproteobacteria</taxon>
        <taxon>Pseudomonadales</taxon>
        <taxon>Pseudomonadaceae</taxon>
        <taxon>Pseudomonas</taxon>
    </lineage>
</organism>
<protein>
    <submittedName>
        <fullName evidence="7">Betaine-aldehyde dehydrogenase</fullName>
    </submittedName>
</protein>